<evidence type="ECO:0000313" key="2">
    <source>
        <dbReference type="Proteomes" id="UP001145742"/>
    </source>
</evidence>
<organism evidence="1 2">
    <name type="scientific">Willisornis vidua</name>
    <name type="common">Xingu scale-backed antbird</name>
    <dbReference type="NCBI Taxonomy" id="1566151"/>
    <lineage>
        <taxon>Eukaryota</taxon>
        <taxon>Metazoa</taxon>
        <taxon>Chordata</taxon>
        <taxon>Craniata</taxon>
        <taxon>Vertebrata</taxon>
        <taxon>Euteleostomi</taxon>
        <taxon>Archelosauria</taxon>
        <taxon>Archosauria</taxon>
        <taxon>Dinosauria</taxon>
        <taxon>Saurischia</taxon>
        <taxon>Theropoda</taxon>
        <taxon>Coelurosauria</taxon>
        <taxon>Aves</taxon>
        <taxon>Neognathae</taxon>
        <taxon>Neoaves</taxon>
        <taxon>Telluraves</taxon>
        <taxon>Australaves</taxon>
        <taxon>Passeriformes</taxon>
        <taxon>Thamnophilidae</taxon>
        <taxon>Willisornis</taxon>
    </lineage>
</organism>
<evidence type="ECO:0000313" key="1">
    <source>
        <dbReference type="EMBL" id="KAJ7411110.1"/>
    </source>
</evidence>
<proteinExistence type="predicted"/>
<gene>
    <name evidence="1" type="ORF">WISP_104246</name>
</gene>
<accession>A0ABQ9CXQ6</accession>
<comment type="caution">
    <text evidence="1">The sequence shown here is derived from an EMBL/GenBank/DDBJ whole genome shotgun (WGS) entry which is preliminary data.</text>
</comment>
<dbReference type="EMBL" id="WHWB01034359">
    <property type="protein sequence ID" value="KAJ7411110.1"/>
    <property type="molecule type" value="Genomic_DNA"/>
</dbReference>
<protein>
    <submittedName>
        <fullName evidence="1">Rna-directed dna polymerase from mobile element jockey-like</fullName>
    </submittedName>
</protein>
<sequence>MDKEKGEVLYNSFVSVFNSYVSSHISQVDGQDEAWESKVPPTVSKDQVHGQLRNLNVHKSMQPDKMHPRVLEELADVFAKPFSMIFEKSWQSGEVLEQILLETILRHDVEDREMLEDSQHSFNKGKSCVTNLVAFYDGVATSVDKGRATDVIYLDFCKTFDTVPPDILLSKLKSDAFNGGTVR</sequence>
<dbReference type="Proteomes" id="UP001145742">
    <property type="component" value="Unassembled WGS sequence"/>
</dbReference>
<dbReference type="PANTHER" id="PTHR33332">
    <property type="entry name" value="REVERSE TRANSCRIPTASE DOMAIN-CONTAINING PROTEIN"/>
    <property type="match status" value="1"/>
</dbReference>
<reference evidence="1" key="1">
    <citation type="submission" date="2019-10" db="EMBL/GenBank/DDBJ databases">
        <authorList>
            <person name="Soares A.E.R."/>
            <person name="Aleixo A."/>
            <person name="Schneider P."/>
            <person name="Miyaki C.Y."/>
            <person name="Schneider M.P."/>
            <person name="Mello C."/>
            <person name="Vasconcelos A.T.R."/>
        </authorList>
    </citation>
    <scope>NUCLEOTIDE SEQUENCE</scope>
    <source>
        <tissue evidence="1">Muscle</tissue>
    </source>
</reference>
<name>A0ABQ9CXQ6_9PASS</name>
<keyword evidence="2" id="KW-1185">Reference proteome</keyword>